<feature type="region of interest" description="Disordered" evidence="1">
    <location>
        <begin position="72"/>
        <end position="98"/>
    </location>
</feature>
<reference evidence="4 6" key="1">
    <citation type="submission" date="2020-06" db="EMBL/GenBank/DDBJ databases">
        <title>Description of novel acetic acid bacteria.</title>
        <authorList>
            <person name="Sombolestani A."/>
        </authorList>
    </citation>
    <scope>NUCLEOTIDE SEQUENCE [LARGE SCALE GENOMIC DNA]</scope>
    <source>
        <strain evidence="4 6">LMG 26838</strain>
    </source>
</reference>
<sequence length="141" mass="14686">MVRPVCGTFALLLALATPLAAHATPAADDQPGPADHALSARAMMDNAVPVSRIAPGQVQVVTSATRPAHAQLAGYQSAPLPDEDSQAPAEAVSTDPSVRPAFFSRKTTFKGDGFMRGSDIETDQAHRQKPSGGLSLNIPMQ</sequence>
<feature type="region of interest" description="Disordered" evidence="1">
    <location>
        <begin position="114"/>
        <end position="141"/>
    </location>
</feature>
<feature type="signal peptide" evidence="2">
    <location>
        <begin position="1"/>
        <end position="23"/>
    </location>
</feature>
<organism evidence="3 5">
    <name type="scientific">Endobacter medicaginis</name>
    <dbReference type="NCBI Taxonomy" id="1181271"/>
    <lineage>
        <taxon>Bacteria</taxon>
        <taxon>Pseudomonadati</taxon>
        <taxon>Pseudomonadota</taxon>
        <taxon>Alphaproteobacteria</taxon>
        <taxon>Acetobacterales</taxon>
        <taxon>Acetobacteraceae</taxon>
        <taxon>Endobacter</taxon>
    </lineage>
</organism>
<proteinExistence type="predicted"/>
<dbReference type="AlphaFoldDB" id="A0A839USS9"/>
<keyword evidence="5" id="KW-1185">Reference proteome</keyword>
<gene>
    <name evidence="3" type="ORF">FHR90_000660</name>
    <name evidence="4" type="ORF">HUK83_09375</name>
</gene>
<evidence type="ECO:0000313" key="4">
    <source>
        <dbReference type="EMBL" id="NVN30542.1"/>
    </source>
</evidence>
<protein>
    <submittedName>
        <fullName evidence="3">Uncharacterized protein</fullName>
    </submittedName>
</protein>
<evidence type="ECO:0000256" key="2">
    <source>
        <dbReference type="SAM" id="SignalP"/>
    </source>
</evidence>
<dbReference type="Proteomes" id="UP000557688">
    <property type="component" value="Unassembled WGS sequence"/>
</dbReference>
<dbReference type="EMBL" id="JABXXQ010000170">
    <property type="protein sequence ID" value="NVN30542.1"/>
    <property type="molecule type" value="Genomic_DNA"/>
</dbReference>
<dbReference type="Proteomes" id="UP000565205">
    <property type="component" value="Unassembled WGS sequence"/>
</dbReference>
<comment type="caution">
    <text evidence="3">The sequence shown here is derived from an EMBL/GenBank/DDBJ whole genome shotgun (WGS) entry which is preliminary data.</text>
</comment>
<evidence type="ECO:0000313" key="5">
    <source>
        <dbReference type="Proteomes" id="UP000557688"/>
    </source>
</evidence>
<reference evidence="3 5" key="2">
    <citation type="submission" date="2020-08" db="EMBL/GenBank/DDBJ databases">
        <title>Genomic Encyclopedia of Type Strains, Phase III (KMG-III): the genomes of soil and plant-associated and newly described type strains.</title>
        <authorList>
            <person name="Whitman W."/>
        </authorList>
    </citation>
    <scope>NUCLEOTIDE SEQUENCE [LARGE SCALE GENOMIC DNA]</scope>
    <source>
        <strain evidence="3 5">CECT 8088</strain>
    </source>
</reference>
<dbReference type="RefSeq" id="WP_176624160.1">
    <property type="nucleotide sequence ID" value="NZ_JABXXQ010000170.1"/>
</dbReference>
<name>A0A839USS9_9PROT</name>
<evidence type="ECO:0000256" key="1">
    <source>
        <dbReference type="SAM" id="MobiDB-lite"/>
    </source>
</evidence>
<keyword evidence="2" id="KW-0732">Signal</keyword>
<accession>A0A839USS9</accession>
<evidence type="ECO:0000313" key="3">
    <source>
        <dbReference type="EMBL" id="MBB3172846.1"/>
    </source>
</evidence>
<feature type="chain" id="PRO_5036418307" evidence="2">
    <location>
        <begin position="24"/>
        <end position="141"/>
    </location>
</feature>
<evidence type="ECO:0000313" key="6">
    <source>
        <dbReference type="Proteomes" id="UP000565205"/>
    </source>
</evidence>
<dbReference type="EMBL" id="JACHXV010000002">
    <property type="protein sequence ID" value="MBB3172846.1"/>
    <property type="molecule type" value="Genomic_DNA"/>
</dbReference>